<proteinExistence type="predicted"/>
<dbReference type="Pfam" id="PF01663">
    <property type="entry name" value="Phosphodiest"/>
    <property type="match status" value="1"/>
</dbReference>
<sequence length="357" mass="41501">MKKLLFVTIDSLGNDLIEKSNAKFIKEILKNGNTIKNVKTAFPSLTTPMMTTILTGKYPFEHGIYSNSVYDFEKNKVIGKLRDIKVPTISEILMEKGYKTLSVQHFMLENRCDKYIQIDGSKPENNTNSIIKELDQKNYDAIFTIYQSVDSIGHKYGAMSKKRINELEKVDSELERLYEYLNKKWGDFLLVINSDHSMSSFENHSDFSIIEFMEKFGFKGDFYEPGNEIPENLDYIIIRQPTVQIYLISKKAKILKKNIIKDLNEIEDIAEVYDQIKLKELKNEHLCDIAYTLKRGYTNNISNILLKIRKFGYHGTFEENNAIISFYENGIKKENLKGYDLTIILNKTLEHLELSIN</sequence>
<dbReference type="SUPFAM" id="SSF53649">
    <property type="entry name" value="Alkaline phosphatase-like"/>
    <property type="match status" value="1"/>
</dbReference>
<dbReference type="InterPro" id="IPR017850">
    <property type="entry name" value="Alkaline_phosphatase_core_sf"/>
</dbReference>
<reference evidence="1 2" key="1">
    <citation type="submission" date="2018-05" db="EMBL/GenBank/DDBJ databases">
        <title>Genomic Encyclopedia of Type Strains, Phase IV (KMG-IV): sequencing the most valuable type-strain genomes for metagenomic binning, comparative biology and taxonomic classification.</title>
        <authorList>
            <person name="Goeker M."/>
        </authorList>
    </citation>
    <scope>NUCLEOTIDE SEQUENCE [LARGE SCALE GENOMIC DNA]</scope>
    <source>
        <strain evidence="1 2">DSM 24906</strain>
    </source>
</reference>
<gene>
    <name evidence="1" type="ORF">C7380_10442</name>
</gene>
<protein>
    <submittedName>
        <fullName evidence="1">Type I phosphodiesterase/nucleotide pyrophosphatase</fullName>
    </submittedName>
</protein>
<dbReference type="PANTHER" id="PTHR10151">
    <property type="entry name" value="ECTONUCLEOTIDE PYROPHOSPHATASE/PHOSPHODIESTERASE"/>
    <property type="match status" value="1"/>
</dbReference>
<evidence type="ECO:0000313" key="1">
    <source>
        <dbReference type="EMBL" id="PWJ95628.1"/>
    </source>
</evidence>
<accession>A0AA45C7Z2</accession>
<dbReference type="RefSeq" id="WP_109604166.1">
    <property type="nucleotide sequence ID" value="NZ_QGGI01000004.1"/>
</dbReference>
<dbReference type="AlphaFoldDB" id="A0AA45C7Z2"/>
<dbReference type="EMBL" id="QGGI01000004">
    <property type="protein sequence ID" value="PWJ95628.1"/>
    <property type="molecule type" value="Genomic_DNA"/>
</dbReference>
<dbReference type="Gene3D" id="3.40.720.10">
    <property type="entry name" value="Alkaline Phosphatase, subunit A"/>
    <property type="match status" value="1"/>
</dbReference>
<keyword evidence="2" id="KW-1185">Reference proteome</keyword>
<dbReference type="Proteomes" id="UP000245921">
    <property type="component" value="Unassembled WGS sequence"/>
</dbReference>
<name>A0AA45C7Z2_9BACT</name>
<dbReference type="InterPro" id="IPR002591">
    <property type="entry name" value="Phosphodiest/P_Trfase"/>
</dbReference>
<organism evidence="1 2">
    <name type="scientific">Oceanotoga teriensis</name>
    <dbReference type="NCBI Taxonomy" id="515440"/>
    <lineage>
        <taxon>Bacteria</taxon>
        <taxon>Thermotogati</taxon>
        <taxon>Thermotogota</taxon>
        <taxon>Thermotogae</taxon>
        <taxon>Petrotogales</taxon>
        <taxon>Petrotogaceae</taxon>
        <taxon>Oceanotoga</taxon>
    </lineage>
</organism>
<dbReference type="PANTHER" id="PTHR10151:SF120">
    <property type="entry name" value="BIS(5'-ADENOSYL)-TRIPHOSPHATASE"/>
    <property type="match status" value="1"/>
</dbReference>
<evidence type="ECO:0000313" key="2">
    <source>
        <dbReference type="Proteomes" id="UP000245921"/>
    </source>
</evidence>
<dbReference type="GO" id="GO:0016787">
    <property type="term" value="F:hydrolase activity"/>
    <property type="evidence" value="ECO:0007669"/>
    <property type="project" value="UniProtKB-ARBA"/>
</dbReference>
<comment type="caution">
    <text evidence="1">The sequence shown here is derived from an EMBL/GenBank/DDBJ whole genome shotgun (WGS) entry which is preliminary data.</text>
</comment>